<keyword evidence="3" id="KW-1185">Reference proteome</keyword>
<dbReference type="CDD" id="cd06503">
    <property type="entry name" value="ATP-synt_Fo_b"/>
    <property type="match status" value="1"/>
</dbReference>
<name>A0ABN3GVS3_9ACTN</name>
<accession>A0ABN3GVS3</accession>
<evidence type="ECO:0000313" key="3">
    <source>
        <dbReference type="Proteomes" id="UP001501444"/>
    </source>
</evidence>
<keyword evidence="1" id="KW-0175">Coiled coil</keyword>
<comment type="caution">
    <text evidence="2">The sequence shown here is derived from an EMBL/GenBank/DDBJ whole genome shotgun (WGS) entry which is preliminary data.</text>
</comment>
<reference evidence="2 3" key="1">
    <citation type="journal article" date="2019" name="Int. J. Syst. Evol. Microbiol.">
        <title>The Global Catalogue of Microorganisms (GCM) 10K type strain sequencing project: providing services to taxonomists for standard genome sequencing and annotation.</title>
        <authorList>
            <consortium name="The Broad Institute Genomics Platform"/>
            <consortium name="The Broad Institute Genome Sequencing Center for Infectious Disease"/>
            <person name="Wu L."/>
            <person name="Ma J."/>
        </authorList>
    </citation>
    <scope>NUCLEOTIDE SEQUENCE [LARGE SCALE GENOMIC DNA]</scope>
    <source>
        <strain evidence="2 3">JCM 3272</strain>
    </source>
</reference>
<dbReference type="EMBL" id="BAAARV010000055">
    <property type="protein sequence ID" value="GAA2362538.1"/>
    <property type="molecule type" value="Genomic_DNA"/>
</dbReference>
<dbReference type="RefSeq" id="WP_344615779.1">
    <property type="nucleotide sequence ID" value="NZ_BAAARV010000055.1"/>
</dbReference>
<dbReference type="Proteomes" id="UP001501444">
    <property type="component" value="Unassembled WGS sequence"/>
</dbReference>
<feature type="coiled-coil region" evidence="1">
    <location>
        <begin position="102"/>
        <end position="159"/>
    </location>
</feature>
<proteinExistence type="predicted"/>
<protein>
    <submittedName>
        <fullName evidence="2">Uncharacterized protein</fullName>
    </submittedName>
</protein>
<gene>
    <name evidence="2" type="ORF">GCM10010170_058710</name>
</gene>
<sequence>MTTYDDANPEPSEVREPALDELLGEVLGLIDEVVTARLADGELVRRRARIKANVDRGPLPPAACGSDTARTKYLTDLPGVPTTGSEWPQGLEVYLAVRRRLIAAAERDAEEIRRAARQAAEEYRDAALKRAAETVAAARQEAEQILATARQEAEQIVAAAEADREHREQMSATTRHLMAPHIAGALPDLPAQPGQQVELIDPWQASRRGEFHGLLPHLQLVAQALRRFEVVGMGGMGSVVAAGLGNGVWHDLGKVFPPGRTARHQGSWARSTALRVPKDPATGDACVEVPCNCSARTAVRDYWNHVQSPAEQPKGRSAAGRTCQLERPIPVALASLRDYLRAPADLESADLVDGWLDCRGDATPFSRLVVEAKRCRPSDADFDALPTTPRACTYVVLFVSHWSLNEPAMFRVDPHGLAASDDLPHGWRPGRSR</sequence>
<evidence type="ECO:0000313" key="2">
    <source>
        <dbReference type="EMBL" id="GAA2362538.1"/>
    </source>
</evidence>
<organism evidence="2 3">
    <name type="scientific">Dactylosporangium salmoneum</name>
    <dbReference type="NCBI Taxonomy" id="53361"/>
    <lineage>
        <taxon>Bacteria</taxon>
        <taxon>Bacillati</taxon>
        <taxon>Actinomycetota</taxon>
        <taxon>Actinomycetes</taxon>
        <taxon>Micromonosporales</taxon>
        <taxon>Micromonosporaceae</taxon>
        <taxon>Dactylosporangium</taxon>
    </lineage>
</organism>
<evidence type="ECO:0000256" key="1">
    <source>
        <dbReference type="SAM" id="Coils"/>
    </source>
</evidence>